<gene>
    <name evidence="2" type="ORF">H9789_07990</name>
</gene>
<evidence type="ECO:0000313" key="2">
    <source>
        <dbReference type="EMBL" id="MBU3853737.1"/>
    </source>
</evidence>
<keyword evidence="2" id="KW-0675">Receptor</keyword>
<comment type="caution">
    <text evidence="2">The sequence shown here is derived from an EMBL/GenBank/DDBJ whole genome shotgun (WGS) entry which is preliminary data.</text>
</comment>
<sequence length="79" mass="8850">MKRVTILLFCVLLVCMNAYTQRKVKLKVLENGTEQPIIAANISYADNEAMQNAQYTITDTDGKAVLKLSSGGTWYYKVT</sequence>
<evidence type="ECO:0000256" key="1">
    <source>
        <dbReference type="SAM" id="SignalP"/>
    </source>
</evidence>
<evidence type="ECO:0000313" key="3">
    <source>
        <dbReference type="Proteomes" id="UP000823865"/>
    </source>
</evidence>
<feature type="chain" id="PRO_5038462512" evidence="1">
    <location>
        <begin position="21"/>
        <end position="79"/>
    </location>
</feature>
<reference evidence="2" key="2">
    <citation type="submission" date="2021-04" db="EMBL/GenBank/DDBJ databases">
        <authorList>
            <person name="Gilroy R."/>
        </authorList>
    </citation>
    <scope>NUCLEOTIDE SEQUENCE</scope>
    <source>
        <strain evidence="2">G3-2149</strain>
    </source>
</reference>
<name>A0A9E2L689_9BACT</name>
<protein>
    <submittedName>
        <fullName evidence="2">TonB-dependent receptor</fullName>
    </submittedName>
</protein>
<dbReference type="EMBL" id="JAHLFU010000171">
    <property type="protein sequence ID" value="MBU3853737.1"/>
    <property type="molecule type" value="Genomic_DNA"/>
</dbReference>
<dbReference type="AlphaFoldDB" id="A0A9E2L689"/>
<dbReference type="Proteomes" id="UP000823865">
    <property type="component" value="Unassembled WGS sequence"/>
</dbReference>
<organism evidence="2 3">
    <name type="scientific">Candidatus Paraprevotella stercoravium</name>
    <dbReference type="NCBI Taxonomy" id="2838725"/>
    <lineage>
        <taxon>Bacteria</taxon>
        <taxon>Pseudomonadati</taxon>
        <taxon>Bacteroidota</taxon>
        <taxon>Bacteroidia</taxon>
        <taxon>Bacteroidales</taxon>
        <taxon>Prevotellaceae</taxon>
        <taxon>Paraprevotella</taxon>
    </lineage>
</organism>
<feature type="non-terminal residue" evidence="2">
    <location>
        <position position="79"/>
    </location>
</feature>
<reference evidence="2" key="1">
    <citation type="journal article" date="2021" name="PeerJ">
        <title>Extensive microbial diversity within the chicken gut microbiome revealed by metagenomics and culture.</title>
        <authorList>
            <person name="Gilroy R."/>
            <person name="Ravi A."/>
            <person name="Getino M."/>
            <person name="Pursley I."/>
            <person name="Horton D.L."/>
            <person name="Alikhan N.F."/>
            <person name="Baker D."/>
            <person name="Gharbi K."/>
            <person name="Hall N."/>
            <person name="Watson M."/>
            <person name="Adriaenssens E.M."/>
            <person name="Foster-Nyarko E."/>
            <person name="Jarju S."/>
            <person name="Secka A."/>
            <person name="Antonio M."/>
            <person name="Oren A."/>
            <person name="Chaudhuri R.R."/>
            <person name="La Ragione R."/>
            <person name="Hildebrand F."/>
            <person name="Pallen M.J."/>
        </authorList>
    </citation>
    <scope>NUCLEOTIDE SEQUENCE</scope>
    <source>
        <strain evidence="2">G3-2149</strain>
    </source>
</reference>
<accession>A0A9E2L689</accession>
<keyword evidence="1" id="KW-0732">Signal</keyword>
<proteinExistence type="predicted"/>
<feature type="signal peptide" evidence="1">
    <location>
        <begin position="1"/>
        <end position="20"/>
    </location>
</feature>